<keyword evidence="3" id="KW-1185">Reference proteome</keyword>
<dbReference type="RefSeq" id="XP_007777293.1">
    <property type="nucleotide sequence ID" value="XM_007779103.1"/>
</dbReference>
<reference evidence="3" key="1">
    <citation type="submission" date="2012-06" db="EMBL/GenBank/DDBJ databases">
        <title>The genome sequence of Coniosporium apollinis CBS 100218.</title>
        <authorList>
            <consortium name="The Broad Institute Genome Sequencing Platform"/>
            <person name="Cuomo C."/>
            <person name="Gorbushina A."/>
            <person name="Noack S."/>
            <person name="Walker B."/>
            <person name="Young S.K."/>
            <person name="Zeng Q."/>
            <person name="Gargeya S."/>
            <person name="Fitzgerald M."/>
            <person name="Haas B."/>
            <person name="Abouelleil A."/>
            <person name="Alvarado L."/>
            <person name="Arachchi H.M."/>
            <person name="Berlin A.M."/>
            <person name="Chapman S.B."/>
            <person name="Goldberg J."/>
            <person name="Griggs A."/>
            <person name="Gujja S."/>
            <person name="Hansen M."/>
            <person name="Howarth C."/>
            <person name="Imamovic A."/>
            <person name="Larimer J."/>
            <person name="McCowan C."/>
            <person name="Montmayeur A."/>
            <person name="Murphy C."/>
            <person name="Neiman D."/>
            <person name="Pearson M."/>
            <person name="Priest M."/>
            <person name="Roberts A."/>
            <person name="Saif S."/>
            <person name="Shea T."/>
            <person name="Sisk P."/>
            <person name="Sykes S."/>
            <person name="Wortman J."/>
            <person name="Nusbaum C."/>
            <person name="Birren B."/>
        </authorList>
    </citation>
    <scope>NUCLEOTIDE SEQUENCE [LARGE SCALE GENOMIC DNA]</scope>
    <source>
        <strain evidence="3">CBS 100218</strain>
    </source>
</reference>
<organism evidence="2 3">
    <name type="scientific">Coniosporium apollinis (strain CBS 100218)</name>
    <name type="common">Rock-inhabiting black yeast</name>
    <dbReference type="NCBI Taxonomy" id="1168221"/>
    <lineage>
        <taxon>Eukaryota</taxon>
        <taxon>Fungi</taxon>
        <taxon>Dikarya</taxon>
        <taxon>Ascomycota</taxon>
        <taxon>Pezizomycotina</taxon>
        <taxon>Dothideomycetes</taxon>
        <taxon>Dothideomycetes incertae sedis</taxon>
        <taxon>Coniosporium</taxon>
    </lineage>
</organism>
<dbReference type="HOGENOM" id="CLU_1240062_0_0_1"/>
<protein>
    <recommendedName>
        <fullName evidence="4">Fungal N-terminal domain-containing protein</fullName>
    </recommendedName>
</protein>
<dbReference type="OMA" id="NSTIAMR"/>
<dbReference type="AlphaFoldDB" id="R7YK11"/>
<evidence type="ECO:0000313" key="2">
    <source>
        <dbReference type="EMBL" id="EON61976.1"/>
    </source>
</evidence>
<evidence type="ECO:0000313" key="3">
    <source>
        <dbReference type="Proteomes" id="UP000016924"/>
    </source>
</evidence>
<dbReference type="GeneID" id="19898505"/>
<dbReference type="STRING" id="1168221.R7YK11"/>
<dbReference type="Proteomes" id="UP000016924">
    <property type="component" value="Unassembled WGS sequence"/>
</dbReference>
<dbReference type="EMBL" id="JH767557">
    <property type="protein sequence ID" value="EON61976.1"/>
    <property type="molecule type" value="Genomic_DNA"/>
</dbReference>
<evidence type="ECO:0008006" key="4">
    <source>
        <dbReference type="Google" id="ProtNLM"/>
    </source>
</evidence>
<gene>
    <name evidence="2" type="ORF">W97_01194</name>
</gene>
<feature type="region of interest" description="Disordered" evidence="1">
    <location>
        <begin position="159"/>
        <end position="205"/>
    </location>
</feature>
<sequence>MLYEFTSSMEDAPRLARDVLTELSALTVSLGHMQTYVLGAAQVSPARASLILLKHMLVTLTGCVTTYSELETVMKGLSVGSSKVYVRLRWTMREKYIPDILWRLQMHKSSLALMLNIIQCNSMSEAERQSDNLCDLINQVLRSNEAMLLRLRNLEERDNHLSQSEATDQQLRSKEPSYRLATPIHDREQEDEETDDTVASSAPRFTFEDDLSELWGLQENPSK</sequence>
<dbReference type="OrthoDB" id="19923at2759"/>
<accession>R7YK11</accession>
<name>R7YK11_CONA1</name>
<evidence type="ECO:0000256" key="1">
    <source>
        <dbReference type="SAM" id="MobiDB-lite"/>
    </source>
</evidence>
<proteinExistence type="predicted"/>